<gene>
    <name evidence="9" type="ORF">GSBLH_T00001987001</name>
</gene>
<dbReference type="GO" id="GO:0009395">
    <property type="term" value="P:phospholipid catabolic process"/>
    <property type="evidence" value="ECO:0007669"/>
    <property type="project" value="TreeGrafter"/>
</dbReference>
<dbReference type="GeneID" id="24919200"/>
<dbReference type="InterPro" id="IPR027417">
    <property type="entry name" value="P-loop_NTPase"/>
</dbReference>
<proteinExistence type="inferred from homology"/>
<evidence type="ECO:0000256" key="1">
    <source>
        <dbReference type="ARBA" id="ARBA00007835"/>
    </source>
</evidence>
<dbReference type="Gene3D" id="1.10.8.60">
    <property type="match status" value="1"/>
</dbReference>
<dbReference type="InterPro" id="IPR007000">
    <property type="entry name" value="PLipase_B-like"/>
</dbReference>
<evidence type="ECO:0000256" key="6">
    <source>
        <dbReference type="ARBA" id="ARBA00023180"/>
    </source>
</evidence>
<dbReference type="SUPFAM" id="SSF52540">
    <property type="entry name" value="P-loop containing nucleoside triphosphate hydrolases"/>
    <property type="match status" value="1"/>
</dbReference>
<dbReference type="Pfam" id="PF04916">
    <property type="entry name" value="Phospholip_B"/>
    <property type="match status" value="1"/>
</dbReference>
<dbReference type="AlphaFoldDB" id="D8M1F2"/>
<dbReference type="GO" id="GO:0005576">
    <property type="term" value="C:extracellular region"/>
    <property type="evidence" value="ECO:0007669"/>
    <property type="project" value="TreeGrafter"/>
</dbReference>
<evidence type="ECO:0000256" key="2">
    <source>
        <dbReference type="ARBA" id="ARBA00022729"/>
    </source>
</evidence>
<keyword evidence="5 7" id="KW-0443">Lipid metabolism</keyword>
<keyword evidence="2 7" id="KW-0732">Signal</keyword>
<evidence type="ECO:0000313" key="9">
    <source>
        <dbReference type="EMBL" id="CBK21891.2"/>
    </source>
</evidence>
<sequence length="771" mass="87025">MKSFIALFGILSMGDVLQYLVSASVRKVGGKWVFSAGIDKSAVAYGTISVAINETGWNILKVSSNEDFSNEDQSYAAGLIEGYLSEDMIYTHSKNIYTEKEPSEFIQSILDENAEWEKEESAVGDREYWNHRHYLDLQVDGVYDGYMAANEGKPERALSKWQIQYANYDGDVGDWNSLPHASSKGKLEKQEKPDPLTIDNLDHCSALVRMTSDKSDLLIGQSTWSALHTMFKLHKIYDLPLRRTASAESAIIPGRLTAFSTYPARISSGDDYYTVGEWMVVQETTIGNYNEELYRYMNGKNVMQWARNLIANRLARSPEEWCKLYAMYNNGCYNNQWMVLDYRYFEPGKGLEKGGFFLLEQIPGYAKYWDATDVLNRKGYYASYNIAFDPFIYEMSGAEKMDGWMDGKREKWDGCPRARIFARDVPRVQDESSFRALLRYNDFKHDPLSRCAGYPGYTGSYAIGCRNDLNLANGTYPRPGLGQRNHAATDGKITSLRLMKKGVSSQIIAGPPYRDVGVFAWETSAFKDLPHWRLPEKYEFPWIEVDQDGRYEVVGLEYADKRSLYECCLLPSLLPSSLFVGCRQLCTSVLLYGPPGTGKTSLVRAAANESRPFSPPSSPADRYLLELSPSACLSKWSGEAERRLRGAFTEARRHAPSLLFFDELDAFSLDRGQTDDPGARRLLSELLIQLSALQRDDHVIVIAATNRIADIDPAVLRRFEKTIEVPLPTAEEREQMIVAMLRGVACDMEEDDLGSIAEATEGWSGSLLRVG</sequence>
<dbReference type="Pfam" id="PF00004">
    <property type="entry name" value="AAA"/>
    <property type="match status" value="1"/>
</dbReference>
<comment type="similarity">
    <text evidence="1 7">Belongs to the phospholipase B-like family.</text>
</comment>
<evidence type="ECO:0000313" key="10">
    <source>
        <dbReference type="Proteomes" id="UP000008312"/>
    </source>
</evidence>
<organism evidence="9">
    <name type="scientific">Blastocystis hominis</name>
    <dbReference type="NCBI Taxonomy" id="12968"/>
    <lineage>
        <taxon>Eukaryota</taxon>
        <taxon>Sar</taxon>
        <taxon>Stramenopiles</taxon>
        <taxon>Bigyra</taxon>
        <taxon>Opalozoa</taxon>
        <taxon>Opalinata</taxon>
        <taxon>Blastocystidae</taxon>
        <taxon>Blastocystis</taxon>
    </lineage>
</organism>
<dbReference type="InterPro" id="IPR003960">
    <property type="entry name" value="ATPase_AAA_CS"/>
</dbReference>
<dbReference type="Gene3D" id="3.40.50.300">
    <property type="entry name" value="P-loop containing nucleotide triphosphate hydrolases"/>
    <property type="match status" value="1"/>
</dbReference>
<feature type="chain" id="PRO_5011328194" description="Phospholipase B-like" evidence="7">
    <location>
        <begin position="19"/>
        <end position="771"/>
    </location>
</feature>
<dbReference type="OrthoDB" id="443524at2759"/>
<keyword evidence="3 7" id="KW-0378">Hydrolase</keyword>
<accession>D8M1F2</accession>
<dbReference type="PANTHER" id="PTHR12370">
    <property type="entry name" value="PHOSPHOLIPASE B-RELATED"/>
    <property type="match status" value="1"/>
</dbReference>
<reference evidence="9" key="1">
    <citation type="submission" date="2010-02" db="EMBL/GenBank/DDBJ databases">
        <title>Sequencing and annotation of the Blastocystis hominis genome.</title>
        <authorList>
            <person name="Wincker P."/>
        </authorList>
    </citation>
    <scope>NUCLEOTIDE SEQUENCE</scope>
    <source>
        <strain evidence="9">Singapore isolate B</strain>
    </source>
</reference>
<keyword evidence="4 7" id="KW-0442">Lipid degradation</keyword>
<evidence type="ECO:0000256" key="5">
    <source>
        <dbReference type="ARBA" id="ARBA00023098"/>
    </source>
</evidence>
<evidence type="ECO:0000256" key="4">
    <source>
        <dbReference type="ARBA" id="ARBA00022963"/>
    </source>
</evidence>
<keyword evidence="6" id="KW-0325">Glycoprotein</keyword>
<evidence type="ECO:0000259" key="8">
    <source>
        <dbReference type="SMART" id="SM00382"/>
    </source>
</evidence>
<dbReference type="Proteomes" id="UP000008312">
    <property type="component" value="Unassembled WGS sequence"/>
</dbReference>
<dbReference type="GO" id="GO:0004620">
    <property type="term" value="F:phospholipase activity"/>
    <property type="evidence" value="ECO:0007669"/>
    <property type="project" value="InterPro"/>
</dbReference>
<dbReference type="InterPro" id="IPR003593">
    <property type="entry name" value="AAA+_ATPase"/>
</dbReference>
<keyword evidence="10" id="KW-1185">Reference proteome</keyword>
<dbReference type="PROSITE" id="PS00674">
    <property type="entry name" value="AAA"/>
    <property type="match status" value="1"/>
</dbReference>
<name>D8M1F2_BLAHO</name>
<comment type="function">
    <text evidence="7">Putative phospholipase.</text>
</comment>
<dbReference type="GO" id="GO:0005524">
    <property type="term" value="F:ATP binding"/>
    <property type="evidence" value="ECO:0007669"/>
    <property type="project" value="InterPro"/>
</dbReference>
<feature type="domain" description="AAA+ ATPase" evidence="8">
    <location>
        <begin position="585"/>
        <end position="729"/>
    </location>
</feature>
<dbReference type="GO" id="GO:0016887">
    <property type="term" value="F:ATP hydrolysis activity"/>
    <property type="evidence" value="ECO:0007669"/>
    <property type="project" value="InterPro"/>
</dbReference>
<dbReference type="Gene3D" id="3.60.60.30">
    <property type="match status" value="1"/>
</dbReference>
<dbReference type="SMART" id="SM00382">
    <property type="entry name" value="AAA"/>
    <property type="match status" value="1"/>
</dbReference>
<dbReference type="InterPro" id="IPR003959">
    <property type="entry name" value="ATPase_AAA_core"/>
</dbReference>
<dbReference type="EMBL" id="FN668645">
    <property type="protein sequence ID" value="CBK21891.2"/>
    <property type="molecule type" value="Genomic_DNA"/>
</dbReference>
<protein>
    <recommendedName>
        <fullName evidence="7">Phospholipase B-like</fullName>
        <ecNumber evidence="7">3.1.1.-</ecNumber>
    </recommendedName>
</protein>
<dbReference type="OMA" id="VGHTTWR"/>
<feature type="signal peptide" evidence="7">
    <location>
        <begin position="1"/>
        <end position="18"/>
    </location>
</feature>
<dbReference type="RefSeq" id="XP_012895939.1">
    <property type="nucleotide sequence ID" value="XM_013040485.1"/>
</dbReference>
<evidence type="ECO:0000256" key="7">
    <source>
        <dbReference type="RuleBase" id="RU364138"/>
    </source>
</evidence>
<evidence type="ECO:0000256" key="3">
    <source>
        <dbReference type="ARBA" id="ARBA00022801"/>
    </source>
</evidence>
<dbReference type="InParanoid" id="D8M1F2"/>
<dbReference type="PANTHER" id="PTHR12370:SF3">
    <property type="entry name" value="PHOSPHOLIPASE B-LIKE 2-RELATED"/>
    <property type="match status" value="1"/>
</dbReference>
<dbReference type="EC" id="3.1.1.-" evidence="7"/>